<organism evidence="3 4">
    <name type="scientific">Akkermansia muciniphila</name>
    <dbReference type="NCBI Taxonomy" id="239935"/>
    <lineage>
        <taxon>Bacteria</taxon>
        <taxon>Pseudomonadati</taxon>
        <taxon>Verrucomicrobiota</taxon>
        <taxon>Verrucomicrobiia</taxon>
        <taxon>Verrucomicrobiales</taxon>
        <taxon>Akkermansiaceae</taxon>
        <taxon>Akkermansia</taxon>
    </lineage>
</organism>
<proteinExistence type="predicted"/>
<feature type="domain" description="GmrSD restriction endonucleases N-terminal" evidence="2">
    <location>
        <begin position="21"/>
        <end position="256"/>
    </location>
</feature>
<comment type="caution">
    <text evidence="3">The sequence shown here is derived from an EMBL/GenBank/DDBJ whole genome shotgun (WGS) entry which is preliminary data.</text>
</comment>
<feature type="region of interest" description="Disordered" evidence="1">
    <location>
        <begin position="765"/>
        <end position="791"/>
    </location>
</feature>
<dbReference type="RefSeq" id="WP_102735434.1">
    <property type="nucleotide sequence ID" value="NZ_PJKN01000002.1"/>
</dbReference>
<protein>
    <recommendedName>
        <fullName evidence="2">GmrSD restriction endonucleases N-terminal domain-containing protein</fullName>
    </recommendedName>
</protein>
<dbReference type="Proteomes" id="UP000235914">
    <property type="component" value="Unassembled WGS sequence"/>
</dbReference>
<accession>A0AAP8NLV6</accession>
<dbReference type="Pfam" id="PF03235">
    <property type="entry name" value="GmrSD_N"/>
    <property type="match status" value="1"/>
</dbReference>
<evidence type="ECO:0000256" key="1">
    <source>
        <dbReference type="SAM" id="MobiDB-lite"/>
    </source>
</evidence>
<dbReference type="EMBL" id="PJKN01000002">
    <property type="protein sequence ID" value="PNC56802.1"/>
    <property type="molecule type" value="Genomic_DNA"/>
</dbReference>
<evidence type="ECO:0000313" key="3">
    <source>
        <dbReference type="EMBL" id="PNC56802.1"/>
    </source>
</evidence>
<dbReference type="PANTHER" id="PTHR37292:SF2">
    <property type="entry name" value="DUF262 DOMAIN-CONTAINING PROTEIN"/>
    <property type="match status" value="1"/>
</dbReference>
<sequence length="791" mass="91855">MPISDNEEQKNNFVGIFDLDFEIPPVQRGLVWSPSQVIELWDSISKGYPIGSFITYQDKNKKMQLLDGQQRYNAIRMGTKSDAEDGMVWVKEEEGIPHFMVCTSCHPWGFKEGEQNAPLSPGEQNAANKTFLGEPKPEKLEDLFTKATLKEGYPWEGKVEGEVKRTYVPLPLLLEYYNQKEIDEKGATEWLKQNKQQPYEGLVGLLKKMKDSEWFKTIIKTTVPIITWNHHKATAGDIEELFQRINKGGTPLANIDQQYSALCVYSEKKVKESNNELAKNFLPPERLAVLAAGLIETEKEGRWTPAVDLDKIRKWFSSGSSNADKFKELYTKDENTKDGKLKKITEQLRNVCQQVPSPVYLSRRDDWLFTMFWTINNFPEAFEPDPEKKNEQYFPLFCMLPHIMVGANCSAAFATFSKTFYEGIKDMDKEGVPSLLNLMAIGCATASLYPKCSMFPYPTKEGGLDEAQLKYKGSDTPYHGYWQRIFTKYRGTSPNPLLYFYQKKYMELLLKGSRFNPGMRAHWESPYNRPWDMDHIIPSSWWSNEDWQNRDCIGNIQILDFRINRSKSNHGILPKDVKEAPFNFLEHCFLISSEESGELDNFSQNSDQKEEWKQYTHKRINKIISSLIKDLHLADLIQEINNLYDPENPKNKALERAIDRYKKLADIQKKLGEEARWGVMEYRWKQQNKNVEPIRIVPPVEEEKEPDFYHSLNEICYVGLPSSEGNLPLYSCISIRIDGETQIGQHRDLRVSLETWNEKKPHFNDWWHKEPGTENDQEQIVKKIKKESSPS</sequence>
<dbReference type="PANTHER" id="PTHR37292">
    <property type="entry name" value="VNG6097C"/>
    <property type="match status" value="1"/>
</dbReference>
<gene>
    <name evidence="3" type="ORF">CXU09_04295</name>
</gene>
<dbReference type="AlphaFoldDB" id="A0AAP8NLV6"/>
<evidence type="ECO:0000259" key="2">
    <source>
        <dbReference type="Pfam" id="PF03235"/>
    </source>
</evidence>
<name>A0AAP8NLV6_9BACT</name>
<reference evidence="3 4" key="1">
    <citation type="journal article" date="2017" name="BMC Genomics">
        <title>Genome sequencing of 39 Akkermansia muciniphila isolates reveals its population structure, genomic and functional diverisity, and global distribution in mammalian gut microbiotas.</title>
        <authorList>
            <person name="Guo X."/>
            <person name="Li S."/>
            <person name="Zhang J."/>
            <person name="Wu F."/>
            <person name="Li X."/>
            <person name="Wu D."/>
            <person name="Zhang M."/>
            <person name="Ou Z."/>
            <person name="Jie Z."/>
            <person name="Yan Q."/>
            <person name="Li P."/>
            <person name="Yi J."/>
            <person name="Peng Y."/>
        </authorList>
    </citation>
    <scope>NUCLEOTIDE SEQUENCE [LARGE SCALE GENOMIC DNA]</scope>
    <source>
        <strain evidence="3 4">GP43</strain>
    </source>
</reference>
<dbReference type="InterPro" id="IPR004919">
    <property type="entry name" value="GmrSD_N"/>
</dbReference>
<evidence type="ECO:0000313" key="4">
    <source>
        <dbReference type="Proteomes" id="UP000235914"/>
    </source>
</evidence>